<evidence type="ECO:0000313" key="2">
    <source>
        <dbReference type="EMBL" id="HIY26602.1"/>
    </source>
</evidence>
<protein>
    <submittedName>
        <fullName evidence="2">Aminoglycoside phosphotransferase family protein</fullName>
    </submittedName>
</protein>
<dbReference type="EMBL" id="DXDU01000092">
    <property type="protein sequence ID" value="HIY26602.1"/>
    <property type="molecule type" value="Genomic_DNA"/>
</dbReference>
<evidence type="ECO:0000259" key="1">
    <source>
        <dbReference type="Pfam" id="PF01636"/>
    </source>
</evidence>
<gene>
    <name evidence="2" type="ORF">H9838_05420</name>
</gene>
<dbReference type="InterPro" id="IPR050249">
    <property type="entry name" value="Pseudomonas-type_ThrB"/>
</dbReference>
<dbReference type="PANTHER" id="PTHR21064">
    <property type="entry name" value="AMINOGLYCOSIDE PHOSPHOTRANSFERASE DOMAIN-CONTAINING PROTEIN-RELATED"/>
    <property type="match status" value="1"/>
</dbReference>
<reference evidence="2" key="1">
    <citation type="journal article" date="2021" name="PeerJ">
        <title>Extensive microbial diversity within the chicken gut microbiome revealed by metagenomics and culture.</title>
        <authorList>
            <person name="Gilroy R."/>
            <person name="Ravi A."/>
            <person name="Getino M."/>
            <person name="Pursley I."/>
            <person name="Horton D.L."/>
            <person name="Alikhan N.F."/>
            <person name="Baker D."/>
            <person name="Gharbi K."/>
            <person name="Hall N."/>
            <person name="Watson M."/>
            <person name="Adriaenssens E.M."/>
            <person name="Foster-Nyarko E."/>
            <person name="Jarju S."/>
            <person name="Secka A."/>
            <person name="Antonio M."/>
            <person name="Oren A."/>
            <person name="Chaudhuri R.R."/>
            <person name="La Ragione R."/>
            <person name="Hildebrand F."/>
            <person name="Pallen M.J."/>
        </authorList>
    </citation>
    <scope>NUCLEOTIDE SEQUENCE</scope>
    <source>
        <strain evidence="2">1282</strain>
    </source>
</reference>
<evidence type="ECO:0000313" key="3">
    <source>
        <dbReference type="Proteomes" id="UP000823915"/>
    </source>
</evidence>
<accession>A0A9D1YDD3</accession>
<comment type="caution">
    <text evidence="2">The sequence shown here is derived from an EMBL/GenBank/DDBJ whole genome shotgun (WGS) entry which is preliminary data.</text>
</comment>
<dbReference type="AlphaFoldDB" id="A0A9D1YDD3"/>
<dbReference type="Proteomes" id="UP000823915">
    <property type="component" value="Unassembled WGS sequence"/>
</dbReference>
<sequence>METKNPLTAPVLAAFGLASDTPYKPLLSGHINDTYLVQAPGRKLTLQRINHFVFPSPENIMENILGVTSFLREKIAAQGGDPDRETLTVVPTVEGASFARDEAGNYWRCTVYVDGAASHESVQDLSMLEEAGRAFGRFQQLLCDYPADTLHEIIPDFHNTPARYRQLEEAAEKNAAGRLGEVGPELDFARARKQDCALLMDLLARGELPLRVTHNDTKLSNVLLDDTTGKAVCVIDLDTVMPGLCAFDFGDSIRAGASTAAEDEADLSKVHFDLDLFRAYSKGFLSAAGQALTEKELETLPDGARLMTLEVGMRFLADYLNGDVYFRTAYPTHNLDRARNQFALVREMEEKRGDMDRILRECLA</sequence>
<dbReference type="SUPFAM" id="SSF56112">
    <property type="entry name" value="Protein kinase-like (PK-like)"/>
    <property type="match status" value="1"/>
</dbReference>
<dbReference type="InterPro" id="IPR002575">
    <property type="entry name" value="Aminoglycoside_PTrfase"/>
</dbReference>
<dbReference type="InterPro" id="IPR011009">
    <property type="entry name" value="Kinase-like_dom_sf"/>
</dbReference>
<reference evidence="2" key="2">
    <citation type="submission" date="2021-04" db="EMBL/GenBank/DDBJ databases">
        <authorList>
            <person name="Gilroy R."/>
        </authorList>
    </citation>
    <scope>NUCLEOTIDE SEQUENCE</scope>
    <source>
        <strain evidence="2">1282</strain>
    </source>
</reference>
<dbReference type="Pfam" id="PF01636">
    <property type="entry name" value="APH"/>
    <property type="match status" value="1"/>
</dbReference>
<organism evidence="2 3">
    <name type="scientific">Candidatus Acutalibacter pullistercoris</name>
    <dbReference type="NCBI Taxonomy" id="2838418"/>
    <lineage>
        <taxon>Bacteria</taxon>
        <taxon>Bacillati</taxon>
        <taxon>Bacillota</taxon>
        <taxon>Clostridia</taxon>
        <taxon>Eubacteriales</taxon>
        <taxon>Acutalibacteraceae</taxon>
        <taxon>Acutalibacter</taxon>
    </lineage>
</organism>
<proteinExistence type="predicted"/>
<dbReference type="Gene3D" id="3.90.1200.10">
    <property type="match status" value="1"/>
</dbReference>
<name>A0A9D1YDD3_9FIRM</name>
<dbReference type="PANTHER" id="PTHR21064:SF5">
    <property type="entry name" value="SLR1880 PROTEIN"/>
    <property type="match status" value="1"/>
</dbReference>
<feature type="domain" description="Aminoglycoside phosphotransferase" evidence="1">
    <location>
        <begin position="23"/>
        <end position="267"/>
    </location>
</feature>